<keyword evidence="2" id="KW-1185">Reference proteome</keyword>
<reference evidence="2" key="1">
    <citation type="submission" date="2016-10" db="EMBL/GenBank/DDBJ databases">
        <authorList>
            <person name="Varghese N."/>
            <person name="Submissions S."/>
        </authorList>
    </citation>
    <scope>NUCLEOTIDE SEQUENCE [LARGE SCALE GENOMIC DNA]</scope>
    <source>
        <strain evidence="2">DSM 25157</strain>
    </source>
</reference>
<dbReference type="STRING" id="592050.SAMN05421875_1287"/>
<dbReference type="EMBL" id="FNQJ01000028">
    <property type="protein sequence ID" value="SEA76094.1"/>
    <property type="molecule type" value="Genomic_DNA"/>
</dbReference>
<accession>A0A1H4DTK9</accession>
<dbReference type="GeneID" id="34234993"/>
<dbReference type="AlphaFoldDB" id="A0A1H4DTK9"/>
<dbReference type="NCBIfam" id="TIGR03738">
    <property type="entry name" value="PRTRC_C"/>
    <property type="match status" value="1"/>
</dbReference>
<organism evidence="1 2">
    <name type="scientific">Acidovorax soli</name>
    <dbReference type="NCBI Taxonomy" id="592050"/>
    <lineage>
        <taxon>Bacteria</taxon>
        <taxon>Pseudomonadati</taxon>
        <taxon>Pseudomonadota</taxon>
        <taxon>Betaproteobacteria</taxon>
        <taxon>Burkholderiales</taxon>
        <taxon>Comamonadaceae</taxon>
        <taxon>Acidovorax</taxon>
    </lineage>
</organism>
<sequence>MAVKTTVLTRKFSYASISLNDPSPTSSPEEVKNFYAAQFPELLTALVEGPVTKNGVSVYTFTRAAGSKG</sequence>
<gene>
    <name evidence="1" type="ORF">SAMN05421875_1287</name>
</gene>
<dbReference type="Proteomes" id="UP000199002">
    <property type="component" value="Unassembled WGS sequence"/>
</dbReference>
<proteinExistence type="predicted"/>
<dbReference type="InterPro" id="IPR022289">
    <property type="entry name" value="PRTRC_protein-C"/>
</dbReference>
<dbReference type="Pfam" id="PF14454">
    <property type="entry name" value="Prok_Ub"/>
    <property type="match status" value="1"/>
</dbReference>
<evidence type="ECO:0000313" key="1">
    <source>
        <dbReference type="EMBL" id="SEA76094.1"/>
    </source>
</evidence>
<dbReference type="RefSeq" id="WP_092699986.1">
    <property type="nucleotide sequence ID" value="NZ_FNQJ01000028.1"/>
</dbReference>
<protein>
    <submittedName>
        <fullName evidence="1">PRTRC system protein C</fullName>
    </submittedName>
</protein>
<evidence type="ECO:0000313" key="2">
    <source>
        <dbReference type="Proteomes" id="UP000199002"/>
    </source>
</evidence>
<name>A0A1H4DTK9_9BURK</name>
<dbReference type="InterPro" id="IPR032866">
    <property type="entry name" value="Prok_Ub"/>
</dbReference>